<proteinExistence type="predicted"/>
<name>A0ABD1Y686_9MARC</name>
<sequence length="79" mass="8637">MKEKQCSVVSPRLHEAFASELANNFPGEYQRHENGSVWETARAPESTSDVFCVPRKCSLMGGSSTSLGITGKQEVGRSF</sequence>
<keyword evidence="2" id="KW-1185">Reference proteome</keyword>
<comment type="caution">
    <text evidence="1">The sequence shown here is derived from an EMBL/GenBank/DDBJ whole genome shotgun (WGS) entry which is preliminary data.</text>
</comment>
<gene>
    <name evidence="1" type="ORF">R1flu_002446</name>
</gene>
<protein>
    <submittedName>
        <fullName evidence="1">Uncharacterized protein</fullName>
    </submittedName>
</protein>
<dbReference type="Proteomes" id="UP001605036">
    <property type="component" value="Unassembled WGS sequence"/>
</dbReference>
<evidence type="ECO:0000313" key="2">
    <source>
        <dbReference type="Proteomes" id="UP001605036"/>
    </source>
</evidence>
<accession>A0ABD1Y686</accession>
<evidence type="ECO:0000313" key="1">
    <source>
        <dbReference type="EMBL" id="KAL2622241.1"/>
    </source>
</evidence>
<dbReference type="AlphaFoldDB" id="A0ABD1Y686"/>
<organism evidence="1 2">
    <name type="scientific">Riccia fluitans</name>
    <dbReference type="NCBI Taxonomy" id="41844"/>
    <lineage>
        <taxon>Eukaryota</taxon>
        <taxon>Viridiplantae</taxon>
        <taxon>Streptophyta</taxon>
        <taxon>Embryophyta</taxon>
        <taxon>Marchantiophyta</taxon>
        <taxon>Marchantiopsida</taxon>
        <taxon>Marchantiidae</taxon>
        <taxon>Marchantiales</taxon>
        <taxon>Ricciaceae</taxon>
        <taxon>Riccia</taxon>
    </lineage>
</organism>
<dbReference type="EMBL" id="JBHFFA010000006">
    <property type="protein sequence ID" value="KAL2622241.1"/>
    <property type="molecule type" value="Genomic_DNA"/>
</dbReference>
<reference evidence="1 2" key="1">
    <citation type="submission" date="2024-09" db="EMBL/GenBank/DDBJ databases">
        <title>Chromosome-scale assembly of Riccia fluitans.</title>
        <authorList>
            <person name="Paukszto L."/>
            <person name="Sawicki J."/>
            <person name="Karawczyk K."/>
            <person name="Piernik-Szablinska J."/>
            <person name="Szczecinska M."/>
            <person name="Mazdziarz M."/>
        </authorList>
    </citation>
    <scope>NUCLEOTIDE SEQUENCE [LARGE SCALE GENOMIC DNA]</scope>
    <source>
        <strain evidence="1">Rf_01</strain>
        <tissue evidence="1">Aerial parts of the thallus</tissue>
    </source>
</reference>